<dbReference type="EMBL" id="CP026106">
    <property type="protein sequence ID" value="AUT71246.1"/>
    <property type="molecule type" value="Genomic_DNA"/>
</dbReference>
<keyword evidence="3" id="KW-0378">Hydrolase</keyword>
<feature type="domain" description="Peptidase S1" evidence="2">
    <location>
        <begin position="151"/>
        <end position="341"/>
    </location>
</feature>
<organism evidence="3 4">
    <name type="scientific">Paraburkholderia hospita</name>
    <dbReference type="NCBI Taxonomy" id="169430"/>
    <lineage>
        <taxon>Bacteria</taxon>
        <taxon>Pseudomonadati</taxon>
        <taxon>Pseudomonadota</taxon>
        <taxon>Betaproteobacteria</taxon>
        <taxon>Burkholderiales</taxon>
        <taxon>Burkholderiaceae</taxon>
        <taxon>Paraburkholderia</taxon>
    </lineage>
</organism>
<keyword evidence="1" id="KW-0732">Signal</keyword>
<dbReference type="InterPro" id="IPR043504">
    <property type="entry name" value="Peptidase_S1_PA_chymotrypsin"/>
</dbReference>
<dbReference type="InterPro" id="IPR009003">
    <property type="entry name" value="Peptidase_S1_PA"/>
</dbReference>
<keyword evidence="3" id="KW-0645">Protease</keyword>
<dbReference type="Gene3D" id="2.40.10.10">
    <property type="entry name" value="Trypsin-like serine proteases"/>
    <property type="match status" value="2"/>
</dbReference>
<dbReference type="PANTHER" id="PTHR15462">
    <property type="entry name" value="SERINE PROTEASE"/>
    <property type="match status" value="1"/>
</dbReference>
<dbReference type="RefSeq" id="WP_051058255.1">
    <property type="nucleotide sequence ID" value="NZ_CADFGJ010000011.1"/>
</dbReference>
<name>A0AAN1ML94_9BURK</name>
<dbReference type="Pfam" id="PF00089">
    <property type="entry name" value="Trypsin"/>
    <property type="match status" value="1"/>
</dbReference>
<dbReference type="SUPFAM" id="SSF50494">
    <property type="entry name" value="Trypsin-like serine proteases"/>
    <property type="match status" value="1"/>
</dbReference>
<evidence type="ECO:0000313" key="3">
    <source>
        <dbReference type="EMBL" id="AUT71246.1"/>
    </source>
</evidence>
<sequence length="366" mass="40319">MMVTSQDNSSAPLSEATLREIEMTPERHHATRNAASGTARFDVRTVCECSPPAVTTRLTRGRGCGSDAVWQVEIVVEGAQLQPSLRTPLKTVQIHRSILARDGVKYLAASMPTGEGRIIARPQLRRLSEPYMIRFGDLRYKPTTIFNPDGRRAYYDESYPWRCLVRITTPRGWSGSGVLIGPRHVLTASHCVDWTPGWLTVDVMYSNGHSLASANGTVAYAESRVGPGTIPDDESDEDYAVIVLDQPLGEQYGWLGSRTYDSGWDDETSYWHSIGYPQDLSGSGEIAAWQTGFYLNELGADFGSARLIRSQTFDNWPGQSGSPVFGFWDNGPYVVGVVSGEGSDYNYISGGSLLPSLIQRARNEHP</sequence>
<dbReference type="GO" id="GO:0004252">
    <property type="term" value="F:serine-type endopeptidase activity"/>
    <property type="evidence" value="ECO:0007669"/>
    <property type="project" value="InterPro"/>
</dbReference>
<gene>
    <name evidence="3" type="ORF">C2L64_23420</name>
</gene>
<reference evidence="3 4" key="1">
    <citation type="submission" date="2018-01" db="EMBL/GenBank/DDBJ databases">
        <title>Species boundaries and ecological features among Paraburkholderia terrae DSMZ17804T, P. hospita DSMZ17164T and P. caribensis DSMZ13236T.</title>
        <authorList>
            <person name="Pratama A.A."/>
        </authorList>
    </citation>
    <scope>NUCLEOTIDE SEQUENCE [LARGE SCALE GENOMIC DNA]</scope>
    <source>
        <strain evidence="3 4">DSM 17164</strain>
    </source>
</reference>
<evidence type="ECO:0000256" key="1">
    <source>
        <dbReference type="ARBA" id="ARBA00022729"/>
    </source>
</evidence>
<evidence type="ECO:0000313" key="4">
    <source>
        <dbReference type="Proteomes" id="UP000236649"/>
    </source>
</evidence>
<dbReference type="AlphaFoldDB" id="A0AAN1ML94"/>
<dbReference type="InterPro" id="IPR050966">
    <property type="entry name" value="Glutamyl_endopeptidase"/>
</dbReference>
<dbReference type="PROSITE" id="PS00134">
    <property type="entry name" value="TRYPSIN_HIS"/>
    <property type="match status" value="1"/>
</dbReference>
<proteinExistence type="predicted"/>
<dbReference type="InterPro" id="IPR018114">
    <property type="entry name" value="TRYPSIN_HIS"/>
</dbReference>
<dbReference type="PRINTS" id="PR00722">
    <property type="entry name" value="CHYMOTRYPSIN"/>
</dbReference>
<dbReference type="KEGG" id="phs:C2L64_23420"/>
<dbReference type="InterPro" id="IPR001314">
    <property type="entry name" value="Peptidase_S1A"/>
</dbReference>
<dbReference type="PANTHER" id="PTHR15462:SF8">
    <property type="entry name" value="SERINE PROTEASE"/>
    <property type="match status" value="1"/>
</dbReference>
<evidence type="ECO:0000259" key="2">
    <source>
        <dbReference type="Pfam" id="PF00089"/>
    </source>
</evidence>
<accession>A0AAN1ML94</accession>
<dbReference type="InterPro" id="IPR001254">
    <property type="entry name" value="Trypsin_dom"/>
</dbReference>
<protein>
    <submittedName>
        <fullName evidence="3">Serine protease</fullName>
    </submittedName>
</protein>
<dbReference type="GO" id="GO:0006508">
    <property type="term" value="P:proteolysis"/>
    <property type="evidence" value="ECO:0007669"/>
    <property type="project" value="UniProtKB-KW"/>
</dbReference>
<dbReference type="GeneID" id="55531265"/>
<dbReference type="Proteomes" id="UP000236649">
    <property type="component" value="Chromosome 2"/>
</dbReference>